<dbReference type="Proteomes" id="UP000709336">
    <property type="component" value="Unassembled WGS sequence"/>
</dbReference>
<evidence type="ECO:0000313" key="1">
    <source>
        <dbReference type="EMBL" id="NMH58628.1"/>
    </source>
</evidence>
<proteinExistence type="predicted"/>
<name>A0ABX1QYP6_9ALTE</name>
<evidence type="ECO:0000313" key="2">
    <source>
        <dbReference type="Proteomes" id="UP000709336"/>
    </source>
</evidence>
<dbReference type="RefSeq" id="WP_169209191.1">
    <property type="nucleotide sequence ID" value="NZ_JAATNW010000001.1"/>
</dbReference>
<comment type="caution">
    <text evidence="1">The sequence shown here is derived from an EMBL/GenBank/DDBJ whole genome shotgun (WGS) entry which is preliminary data.</text>
</comment>
<accession>A0ABX1QYP6</accession>
<organism evidence="1 2">
    <name type="scientific">Alteromonas ponticola</name>
    <dbReference type="NCBI Taxonomy" id="2720613"/>
    <lineage>
        <taxon>Bacteria</taxon>
        <taxon>Pseudomonadati</taxon>
        <taxon>Pseudomonadota</taxon>
        <taxon>Gammaproteobacteria</taxon>
        <taxon>Alteromonadales</taxon>
        <taxon>Alteromonadaceae</taxon>
        <taxon>Alteromonas/Salinimonas group</taxon>
        <taxon>Alteromonas</taxon>
    </lineage>
</organism>
<sequence>MQKPKQSPFNRLMQKGHKKVRYTDKKANVLMLFSEQEHRRIAALIQKWLREDDQQ</sequence>
<dbReference type="EMBL" id="JAATNW010000001">
    <property type="protein sequence ID" value="NMH58628.1"/>
    <property type="molecule type" value="Genomic_DNA"/>
</dbReference>
<keyword evidence="2" id="KW-1185">Reference proteome</keyword>
<gene>
    <name evidence="1" type="ORF">HCJ96_01135</name>
</gene>
<reference evidence="1 2" key="1">
    <citation type="submission" date="2020-03" db="EMBL/GenBank/DDBJ databases">
        <title>Alteromonas ponticola sp. nov., isolated from seawater.</title>
        <authorList>
            <person name="Yoon J.-H."/>
            <person name="Kim Y.-O."/>
        </authorList>
    </citation>
    <scope>NUCLEOTIDE SEQUENCE [LARGE SCALE GENOMIC DNA]</scope>
    <source>
        <strain evidence="1 2">MYP5</strain>
    </source>
</reference>
<protein>
    <submittedName>
        <fullName evidence="1">Uncharacterized protein</fullName>
    </submittedName>
</protein>